<dbReference type="InterPro" id="IPR014710">
    <property type="entry name" value="RmlC-like_jellyroll"/>
</dbReference>
<evidence type="ECO:0000313" key="3">
    <source>
        <dbReference type="Proteomes" id="UP000186391"/>
    </source>
</evidence>
<sequence>MSARGIKIRQLQSIKGGMAEFFTPQASHETMLVQIPPHTIDDLFVHKSQTDQLLVVKGEFVIVTLIDKQYQYIPLSENYPVVLTIPPGVMHGAINLSSETCVVVNAVLRHRPMQERDYVTRGRPFPYDLEAANQALKNMQNKIQHSPATKLKSMNSYQPTASNN</sequence>
<dbReference type="EMBL" id="MRCA01000002">
    <property type="protein sequence ID" value="OKH15324.1"/>
    <property type="molecule type" value="Genomic_DNA"/>
</dbReference>
<gene>
    <name evidence="2" type="ORF">NIES592_04270</name>
</gene>
<dbReference type="AlphaFoldDB" id="A0A1U7H2H5"/>
<dbReference type="OrthoDB" id="511398at2"/>
<name>A0A1U7H2H5_9CYAN</name>
<evidence type="ECO:0000256" key="1">
    <source>
        <dbReference type="SAM" id="MobiDB-lite"/>
    </source>
</evidence>
<dbReference type="RefSeq" id="WP_073555024.1">
    <property type="nucleotide sequence ID" value="NZ_MRCA01000002.1"/>
</dbReference>
<comment type="caution">
    <text evidence="2">The sequence shown here is derived from an EMBL/GenBank/DDBJ whole genome shotgun (WGS) entry which is preliminary data.</text>
</comment>
<dbReference type="SUPFAM" id="SSF51182">
    <property type="entry name" value="RmlC-like cupins"/>
    <property type="match status" value="1"/>
</dbReference>
<keyword evidence="3" id="KW-1185">Reference proteome</keyword>
<accession>A0A1U7H2H5</accession>
<proteinExistence type="predicted"/>
<evidence type="ECO:0000313" key="2">
    <source>
        <dbReference type="EMBL" id="OKH15324.1"/>
    </source>
</evidence>
<dbReference type="Gene3D" id="2.60.120.10">
    <property type="entry name" value="Jelly Rolls"/>
    <property type="match status" value="1"/>
</dbReference>
<dbReference type="InterPro" id="IPR011051">
    <property type="entry name" value="RmlC_Cupin_sf"/>
</dbReference>
<protein>
    <submittedName>
        <fullName evidence="2">dTDP-4-dehydrorhamnose 3,5-epimerase</fullName>
    </submittedName>
</protein>
<reference evidence="2 3" key="1">
    <citation type="submission" date="2016-11" db="EMBL/GenBank/DDBJ databases">
        <title>Draft Genome Sequences of Nine Cyanobacterial Strains from Diverse Habitats.</title>
        <authorList>
            <person name="Zhu T."/>
            <person name="Hou S."/>
            <person name="Lu X."/>
            <person name="Hess W.R."/>
        </authorList>
    </citation>
    <scope>NUCLEOTIDE SEQUENCE [LARGE SCALE GENOMIC DNA]</scope>
    <source>
        <strain evidence="2 3">NIES-592</strain>
    </source>
</reference>
<feature type="region of interest" description="Disordered" evidence="1">
    <location>
        <begin position="145"/>
        <end position="164"/>
    </location>
</feature>
<dbReference type="Proteomes" id="UP000186391">
    <property type="component" value="Unassembled WGS sequence"/>
</dbReference>
<organism evidence="2 3">
    <name type="scientific">Fischerella major NIES-592</name>
    <dbReference type="NCBI Taxonomy" id="210994"/>
    <lineage>
        <taxon>Bacteria</taxon>
        <taxon>Bacillati</taxon>
        <taxon>Cyanobacteriota</taxon>
        <taxon>Cyanophyceae</taxon>
        <taxon>Nostocales</taxon>
        <taxon>Hapalosiphonaceae</taxon>
        <taxon>Fischerella</taxon>
    </lineage>
</organism>